<evidence type="ECO:0000313" key="3">
    <source>
        <dbReference type="Proteomes" id="UP001152622"/>
    </source>
</evidence>
<dbReference type="Proteomes" id="UP001152622">
    <property type="component" value="Chromosome 6"/>
</dbReference>
<dbReference type="EMBL" id="JAINUF010000006">
    <property type="protein sequence ID" value="KAJ8355482.1"/>
    <property type="molecule type" value="Genomic_DNA"/>
</dbReference>
<name>A0A9Q1FC28_SYNKA</name>
<comment type="caution">
    <text evidence="2">The sequence shown here is derived from an EMBL/GenBank/DDBJ whole genome shotgun (WGS) entry which is preliminary data.</text>
</comment>
<sequence length="333" mass="37543">MNGTLPSIEECKLSSMSRPPSQRVVDSTKLTIRKSQSESITDCMNIKVEPVTDSSDYTGVEPWSILNKCEDIEERREEKTGYFMSREQKDILTNIKREEDGERQSVKMEGADGVKYEEGLWKKEEKESDEEMGGHVAQTCKQEVEELSTLITSCLQKQPRVLIRRLEIASSSVPVLLPPCTMACKRDLGVRSPWRQHELLSLGGNRSLRQKKGQVMTRKMKTNGQLERPPKMLPSSSENRTGRSQQPPSSAHEHLIPPTPTPSHTGTPGAHTCSHVLDMQFVRHFSATVPLSKDVIDSQSTLLTFGKCSTKFFTHRHKIKKKELFKAGPETLP</sequence>
<keyword evidence="3" id="KW-1185">Reference proteome</keyword>
<evidence type="ECO:0000313" key="2">
    <source>
        <dbReference type="EMBL" id="KAJ8355482.1"/>
    </source>
</evidence>
<accession>A0A9Q1FC28</accession>
<feature type="region of interest" description="Disordered" evidence="1">
    <location>
        <begin position="203"/>
        <end position="272"/>
    </location>
</feature>
<evidence type="ECO:0000256" key="1">
    <source>
        <dbReference type="SAM" id="MobiDB-lite"/>
    </source>
</evidence>
<organism evidence="2 3">
    <name type="scientific">Synaphobranchus kaupii</name>
    <name type="common">Kaup's arrowtooth eel</name>
    <dbReference type="NCBI Taxonomy" id="118154"/>
    <lineage>
        <taxon>Eukaryota</taxon>
        <taxon>Metazoa</taxon>
        <taxon>Chordata</taxon>
        <taxon>Craniata</taxon>
        <taxon>Vertebrata</taxon>
        <taxon>Euteleostomi</taxon>
        <taxon>Actinopterygii</taxon>
        <taxon>Neopterygii</taxon>
        <taxon>Teleostei</taxon>
        <taxon>Anguilliformes</taxon>
        <taxon>Synaphobranchidae</taxon>
        <taxon>Synaphobranchus</taxon>
    </lineage>
</organism>
<feature type="region of interest" description="Disordered" evidence="1">
    <location>
        <begin position="1"/>
        <end position="28"/>
    </location>
</feature>
<gene>
    <name evidence="2" type="ORF">SKAU_G00182760</name>
</gene>
<feature type="compositionally biased region" description="Low complexity" evidence="1">
    <location>
        <begin position="262"/>
        <end position="272"/>
    </location>
</feature>
<reference evidence="2" key="1">
    <citation type="journal article" date="2023" name="Science">
        <title>Genome structures resolve the early diversification of teleost fishes.</title>
        <authorList>
            <person name="Parey E."/>
            <person name="Louis A."/>
            <person name="Montfort J."/>
            <person name="Bouchez O."/>
            <person name="Roques C."/>
            <person name="Iampietro C."/>
            <person name="Lluch J."/>
            <person name="Castinel A."/>
            <person name="Donnadieu C."/>
            <person name="Desvignes T."/>
            <person name="Floi Bucao C."/>
            <person name="Jouanno E."/>
            <person name="Wen M."/>
            <person name="Mejri S."/>
            <person name="Dirks R."/>
            <person name="Jansen H."/>
            <person name="Henkel C."/>
            <person name="Chen W.J."/>
            <person name="Zahm M."/>
            <person name="Cabau C."/>
            <person name="Klopp C."/>
            <person name="Thompson A.W."/>
            <person name="Robinson-Rechavi M."/>
            <person name="Braasch I."/>
            <person name="Lecointre G."/>
            <person name="Bobe J."/>
            <person name="Postlethwait J.H."/>
            <person name="Berthelot C."/>
            <person name="Roest Crollius H."/>
            <person name="Guiguen Y."/>
        </authorList>
    </citation>
    <scope>NUCLEOTIDE SEQUENCE</scope>
    <source>
        <strain evidence="2">WJC10195</strain>
    </source>
</reference>
<protein>
    <submittedName>
        <fullName evidence="2">Uncharacterized protein</fullName>
    </submittedName>
</protein>
<feature type="compositionally biased region" description="Polar residues" evidence="1">
    <location>
        <begin position="234"/>
        <end position="249"/>
    </location>
</feature>
<dbReference type="OrthoDB" id="8959641at2759"/>
<feature type="compositionally biased region" description="Polar residues" evidence="1">
    <location>
        <begin position="14"/>
        <end position="28"/>
    </location>
</feature>
<dbReference type="AlphaFoldDB" id="A0A9Q1FC28"/>
<proteinExistence type="predicted"/>